<keyword evidence="3" id="KW-1185">Reference proteome</keyword>
<dbReference type="AlphaFoldDB" id="A0A1K2HPP3"/>
<organism evidence="2 3">
    <name type="scientific">Chitinimonas taiwanensis DSM 18899</name>
    <dbReference type="NCBI Taxonomy" id="1121279"/>
    <lineage>
        <taxon>Bacteria</taxon>
        <taxon>Pseudomonadati</taxon>
        <taxon>Pseudomonadota</taxon>
        <taxon>Betaproteobacteria</taxon>
        <taxon>Neisseriales</taxon>
        <taxon>Chitinibacteraceae</taxon>
        <taxon>Chitinimonas</taxon>
    </lineage>
</organism>
<proteinExistence type="predicted"/>
<evidence type="ECO:0000313" key="2">
    <source>
        <dbReference type="EMBL" id="SFZ78653.1"/>
    </source>
</evidence>
<name>A0A1K2HPP3_9NEIS</name>
<evidence type="ECO:0008006" key="4">
    <source>
        <dbReference type="Google" id="ProtNLM"/>
    </source>
</evidence>
<dbReference type="STRING" id="1121279.SAMN02745887_03100"/>
<dbReference type="Proteomes" id="UP000186513">
    <property type="component" value="Unassembled WGS sequence"/>
</dbReference>
<accession>A0A1K2HPP3</accession>
<dbReference type="EMBL" id="FPKR01000013">
    <property type="protein sequence ID" value="SFZ78653.1"/>
    <property type="molecule type" value="Genomic_DNA"/>
</dbReference>
<feature type="signal peptide" evidence="1">
    <location>
        <begin position="1"/>
        <end position="26"/>
    </location>
</feature>
<feature type="chain" id="PRO_5012679110" description="Lipoprotein" evidence="1">
    <location>
        <begin position="27"/>
        <end position="96"/>
    </location>
</feature>
<sequence length="96" mass="10525">MLMRSTLILSLGCLLVGCANLNPAQAKLEQRAEREDAQATFWQQHGQSNVASGHYQAAKQLRAQKPEARYGWGEMLGDILLGALLEPAQRPSVPQP</sequence>
<dbReference type="RefSeq" id="WP_072429593.1">
    <property type="nucleotide sequence ID" value="NZ_FPKR01000013.1"/>
</dbReference>
<reference evidence="2 3" key="1">
    <citation type="submission" date="2016-11" db="EMBL/GenBank/DDBJ databases">
        <authorList>
            <person name="Jaros S."/>
            <person name="Januszkiewicz K."/>
            <person name="Wedrychowicz H."/>
        </authorList>
    </citation>
    <scope>NUCLEOTIDE SEQUENCE [LARGE SCALE GENOMIC DNA]</scope>
    <source>
        <strain evidence="2 3">DSM 18899</strain>
    </source>
</reference>
<evidence type="ECO:0000256" key="1">
    <source>
        <dbReference type="SAM" id="SignalP"/>
    </source>
</evidence>
<protein>
    <recommendedName>
        <fullName evidence="4">Lipoprotein</fullName>
    </recommendedName>
</protein>
<gene>
    <name evidence="2" type="ORF">SAMN02745887_03100</name>
</gene>
<keyword evidence="1" id="KW-0732">Signal</keyword>
<evidence type="ECO:0000313" key="3">
    <source>
        <dbReference type="Proteomes" id="UP000186513"/>
    </source>
</evidence>
<dbReference type="PROSITE" id="PS51257">
    <property type="entry name" value="PROKAR_LIPOPROTEIN"/>
    <property type="match status" value="1"/>
</dbReference>